<gene>
    <name evidence="6" type="ORF">OR613_14635</name>
</gene>
<comment type="subcellular location">
    <subcellularLocation>
        <location evidence="1">Membrane</location>
        <topology evidence="1">Multi-pass membrane protein</topology>
    </subcellularLocation>
</comment>
<evidence type="ECO:0000313" key="6">
    <source>
        <dbReference type="EMBL" id="WBW59281.1"/>
    </source>
</evidence>
<dbReference type="EMBL" id="CP112887">
    <property type="protein sequence ID" value="WBW59281.1"/>
    <property type="molecule type" value="Genomic_DNA"/>
</dbReference>
<dbReference type="NCBIfam" id="TIGR00659">
    <property type="entry name" value="CidB/LrgB family autolysis modulator"/>
    <property type="match status" value="1"/>
</dbReference>
<keyword evidence="2 5" id="KW-0812">Transmembrane</keyword>
<evidence type="ECO:0000256" key="2">
    <source>
        <dbReference type="ARBA" id="ARBA00022692"/>
    </source>
</evidence>
<name>A0AAJ5QP54_9ENTR</name>
<evidence type="ECO:0000256" key="5">
    <source>
        <dbReference type="SAM" id="Phobius"/>
    </source>
</evidence>
<dbReference type="NCBIfam" id="NF007983">
    <property type="entry name" value="PRK10711.1"/>
    <property type="match status" value="1"/>
</dbReference>
<feature type="transmembrane region" description="Helical" evidence="5">
    <location>
        <begin position="133"/>
        <end position="158"/>
    </location>
</feature>
<dbReference type="PANTHER" id="PTHR30249:SF0">
    <property type="entry name" value="PLASTIDAL GLYCOLATE_GLYCERATE TRANSLOCATOR 1, CHLOROPLASTIC"/>
    <property type="match status" value="1"/>
</dbReference>
<keyword evidence="7" id="KW-1185">Reference proteome</keyword>
<protein>
    <submittedName>
        <fullName evidence="6">CidB/LrgB family autolysis modulator</fullName>
    </submittedName>
</protein>
<feature type="transmembrane region" description="Helical" evidence="5">
    <location>
        <begin position="63"/>
        <end position="79"/>
    </location>
</feature>
<reference evidence="6 7" key="1">
    <citation type="journal article" date="2023" name="Microbiol. Resour. Announc.">
        <title>Complete Genome Sequence of the First Colistin-Resistant Raoultella electrica Strain.</title>
        <authorList>
            <person name="Aldeia C."/>
            <person name="Campos-Madueno E.I."/>
            <person name="Sendi P."/>
            <person name="Endimiani A."/>
        </authorList>
    </citation>
    <scope>NUCLEOTIDE SEQUENCE [LARGE SCALE GENOMIC DNA]</scope>
    <source>
        <strain evidence="6 7">S2-IND-01-C</strain>
    </source>
</reference>
<dbReference type="InterPro" id="IPR007300">
    <property type="entry name" value="CidB/LrgB"/>
</dbReference>
<feature type="transmembrane region" description="Helical" evidence="5">
    <location>
        <begin position="208"/>
        <end position="235"/>
    </location>
</feature>
<evidence type="ECO:0000256" key="1">
    <source>
        <dbReference type="ARBA" id="ARBA00004141"/>
    </source>
</evidence>
<keyword evidence="3 5" id="KW-1133">Transmembrane helix</keyword>
<dbReference type="PANTHER" id="PTHR30249">
    <property type="entry name" value="PUTATIVE SEROTONIN TRANSPORTER"/>
    <property type="match status" value="1"/>
</dbReference>
<dbReference type="GO" id="GO:0016020">
    <property type="term" value="C:membrane"/>
    <property type="evidence" value="ECO:0007669"/>
    <property type="project" value="UniProtKB-SubCell"/>
</dbReference>
<organism evidence="6 7">
    <name type="scientific">Klebsiella electrica</name>
    <dbReference type="NCBI Taxonomy" id="1259973"/>
    <lineage>
        <taxon>Bacteria</taxon>
        <taxon>Pseudomonadati</taxon>
        <taxon>Pseudomonadota</taxon>
        <taxon>Gammaproteobacteria</taxon>
        <taxon>Enterobacterales</taxon>
        <taxon>Enterobacteriaceae</taxon>
        <taxon>Klebsiella/Raoultella group</taxon>
        <taxon>Klebsiella</taxon>
    </lineage>
</organism>
<accession>A0AAJ5QP54</accession>
<evidence type="ECO:0000256" key="3">
    <source>
        <dbReference type="ARBA" id="ARBA00022989"/>
    </source>
</evidence>
<feature type="transmembrane region" description="Helical" evidence="5">
    <location>
        <begin position="35"/>
        <end position="56"/>
    </location>
</feature>
<dbReference type="Pfam" id="PF04172">
    <property type="entry name" value="LrgB"/>
    <property type="match status" value="1"/>
</dbReference>
<dbReference type="AlphaFoldDB" id="A0AAJ5QP54"/>
<dbReference type="Proteomes" id="UP001210130">
    <property type="component" value="Chromosome"/>
</dbReference>
<dbReference type="InterPro" id="IPR005261">
    <property type="entry name" value="YohK-like"/>
</dbReference>
<dbReference type="RefSeq" id="WP_131050082.1">
    <property type="nucleotide sequence ID" value="NZ_CP112887.1"/>
</dbReference>
<proteinExistence type="predicted"/>
<keyword evidence="4 5" id="KW-0472">Membrane</keyword>
<evidence type="ECO:0000256" key="4">
    <source>
        <dbReference type="ARBA" id="ARBA00023136"/>
    </source>
</evidence>
<feature type="transmembrane region" description="Helical" evidence="5">
    <location>
        <begin position="91"/>
        <end position="112"/>
    </location>
</feature>
<sequence length="237" mass="25232">MIFNICWSLPLTLCLFFSARWLSMNKIKNPLFNPLLITLIIIIAILAFGHIPYASYFQGSSSLNALLQPAVVALAFPLYEQLVQLRAKWKSLIIICTVGSLTAMFSGSIIALEMGATPQMAATILPKSVTTPIAMAASSAIGGIPAITAVCVILVGILGAVLGHVYLNIVHINHKIARGLSMGSASHALGTSRCAEIDAEEAAFSSVALVLCGIITAVLAPYVFKIVMLLVPWLLNR</sequence>
<evidence type="ECO:0000313" key="7">
    <source>
        <dbReference type="Proteomes" id="UP001210130"/>
    </source>
</evidence>